<evidence type="ECO:0000259" key="8">
    <source>
        <dbReference type="Pfam" id="PF00892"/>
    </source>
</evidence>
<feature type="compositionally biased region" description="Basic and acidic residues" evidence="7">
    <location>
        <begin position="237"/>
        <end position="248"/>
    </location>
</feature>
<comment type="similarity">
    <text evidence="2 6">Belongs to the drug/metabolite transporter (DMT) superfamily. Plant drug/metabolite exporter (P-DME) (TC 2.A.7.4) family.</text>
</comment>
<name>A0A9K3JFU8_HELAN</name>
<keyword evidence="4 6" id="KW-1133">Transmembrane helix</keyword>
<evidence type="ECO:0000256" key="3">
    <source>
        <dbReference type="ARBA" id="ARBA00022692"/>
    </source>
</evidence>
<comment type="caution">
    <text evidence="9">The sequence shown here is derived from an EMBL/GenBank/DDBJ whole genome shotgun (WGS) entry which is preliminary data.</text>
</comment>
<reference evidence="9" key="2">
    <citation type="submission" date="2020-06" db="EMBL/GenBank/DDBJ databases">
        <title>Helianthus annuus Genome sequencing and assembly Release 2.</title>
        <authorList>
            <person name="Gouzy J."/>
            <person name="Langlade N."/>
            <person name="Munos S."/>
        </authorList>
    </citation>
    <scope>NUCLEOTIDE SEQUENCE</scope>
    <source>
        <tissue evidence="9">Leaves</tissue>
    </source>
</reference>
<sequence>MVLTFYKGHQLNIGSTHFNLLHNGQRMGGHVAATHKNSTHDHIFGSILALGYSLSIALYYIFQRKLSANYPCHYSNTFLSSVFGFIQSLVYAVPTESSLSQWKLGSKFRLFSAIFQGMCSLGTIFFVTAAVHLQGPLFVSTFNPLVLVFVAIAGFLLLDEKLYVGSLLGSLIIIVGLYLVLWGKGRETKRLTPPGSSKDGNVVSKTNANTTTLENVSVAPTSFSAKIDEGDTNSQMEKNKEKEIVEEV</sequence>
<evidence type="ECO:0000313" key="10">
    <source>
        <dbReference type="Proteomes" id="UP000215914"/>
    </source>
</evidence>
<dbReference type="InterPro" id="IPR030184">
    <property type="entry name" value="WAT1-related"/>
</dbReference>
<evidence type="ECO:0000256" key="6">
    <source>
        <dbReference type="RuleBase" id="RU363077"/>
    </source>
</evidence>
<feature type="transmembrane region" description="Helical" evidence="6">
    <location>
        <begin position="138"/>
        <end position="157"/>
    </location>
</feature>
<evidence type="ECO:0000256" key="2">
    <source>
        <dbReference type="ARBA" id="ARBA00007635"/>
    </source>
</evidence>
<dbReference type="GO" id="GO:0016020">
    <property type="term" value="C:membrane"/>
    <property type="evidence" value="ECO:0007669"/>
    <property type="project" value="UniProtKB-SubCell"/>
</dbReference>
<evidence type="ECO:0000256" key="4">
    <source>
        <dbReference type="ARBA" id="ARBA00022989"/>
    </source>
</evidence>
<dbReference type="SUPFAM" id="SSF103481">
    <property type="entry name" value="Multidrug resistance efflux transporter EmrE"/>
    <property type="match status" value="1"/>
</dbReference>
<feature type="transmembrane region" description="Helical" evidence="6">
    <location>
        <begin position="113"/>
        <end position="131"/>
    </location>
</feature>
<gene>
    <name evidence="9" type="ORF">HanXRQr2_Chr03g0102501</name>
</gene>
<reference evidence="9" key="1">
    <citation type="journal article" date="2017" name="Nature">
        <title>The sunflower genome provides insights into oil metabolism, flowering and Asterid evolution.</title>
        <authorList>
            <person name="Badouin H."/>
            <person name="Gouzy J."/>
            <person name="Grassa C.J."/>
            <person name="Murat F."/>
            <person name="Staton S.E."/>
            <person name="Cottret L."/>
            <person name="Lelandais-Briere C."/>
            <person name="Owens G.L."/>
            <person name="Carrere S."/>
            <person name="Mayjonade B."/>
            <person name="Legrand L."/>
            <person name="Gill N."/>
            <person name="Kane N.C."/>
            <person name="Bowers J.E."/>
            <person name="Hubner S."/>
            <person name="Bellec A."/>
            <person name="Berard A."/>
            <person name="Berges H."/>
            <person name="Blanchet N."/>
            <person name="Boniface M.C."/>
            <person name="Brunel D."/>
            <person name="Catrice O."/>
            <person name="Chaidir N."/>
            <person name="Claudel C."/>
            <person name="Donnadieu C."/>
            <person name="Faraut T."/>
            <person name="Fievet G."/>
            <person name="Helmstetter N."/>
            <person name="King M."/>
            <person name="Knapp S.J."/>
            <person name="Lai Z."/>
            <person name="Le Paslier M.C."/>
            <person name="Lippi Y."/>
            <person name="Lorenzon L."/>
            <person name="Mandel J.R."/>
            <person name="Marage G."/>
            <person name="Marchand G."/>
            <person name="Marquand E."/>
            <person name="Bret-Mestries E."/>
            <person name="Morien E."/>
            <person name="Nambeesan S."/>
            <person name="Nguyen T."/>
            <person name="Pegot-Espagnet P."/>
            <person name="Pouilly N."/>
            <person name="Raftis F."/>
            <person name="Sallet E."/>
            <person name="Schiex T."/>
            <person name="Thomas J."/>
            <person name="Vandecasteele C."/>
            <person name="Vares D."/>
            <person name="Vear F."/>
            <person name="Vautrin S."/>
            <person name="Crespi M."/>
            <person name="Mangin B."/>
            <person name="Burke J.M."/>
            <person name="Salse J."/>
            <person name="Munos S."/>
            <person name="Vincourt P."/>
            <person name="Rieseberg L.H."/>
            <person name="Langlade N.B."/>
        </authorList>
    </citation>
    <scope>NUCLEOTIDE SEQUENCE</scope>
    <source>
        <tissue evidence="9">Leaves</tissue>
    </source>
</reference>
<dbReference type="InterPro" id="IPR037185">
    <property type="entry name" value="EmrE-like"/>
</dbReference>
<accession>A0A9K3JFU8</accession>
<dbReference type="InterPro" id="IPR000620">
    <property type="entry name" value="EamA_dom"/>
</dbReference>
<evidence type="ECO:0000256" key="7">
    <source>
        <dbReference type="SAM" id="MobiDB-lite"/>
    </source>
</evidence>
<keyword evidence="10" id="KW-1185">Reference proteome</keyword>
<dbReference type="Gramene" id="mRNA:HanXRQr2_Chr03g0102501">
    <property type="protein sequence ID" value="mRNA:HanXRQr2_Chr03g0102501"/>
    <property type="gene ID" value="HanXRQr2_Chr03g0102501"/>
</dbReference>
<dbReference type="EMBL" id="MNCJ02000318">
    <property type="protein sequence ID" value="KAF5813760.1"/>
    <property type="molecule type" value="Genomic_DNA"/>
</dbReference>
<protein>
    <recommendedName>
        <fullName evidence="6">WAT1-related protein</fullName>
    </recommendedName>
</protein>
<feature type="transmembrane region" description="Helical" evidence="6">
    <location>
        <begin position="74"/>
        <end position="93"/>
    </location>
</feature>
<feature type="transmembrane region" description="Helical" evidence="6">
    <location>
        <begin position="163"/>
        <end position="181"/>
    </location>
</feature>
<organism evidence="9 10">
    <name type="scientific">Helianthus annuus</name>
    <name type="common">Common sunflower</name>
    <dbReference type="NCBI Taxonomy" id="4232"/>
    <lineage>
        <taxon>Eukaryota</taxon>
        <taxon>Viridiplantae</taxon>
        <taxon>Streptophyta</taxon>
        <taxon>Embryophyta</taxon>
        <taxon>Tracheophyta</taxon>
        <taxon>Spermatophyta</taxon>
        <taxon>Magnoliopsida</taxon>
        <taxon>eudicotyledons</taxon>
        <taxon>Gunneridae</taxon>
        <taxon>Pentapetalae</taxon>
        <taxon>asterids</taxon>
        <taxon>campanulids</taxon>
        <taxon>Asterales</taxon>
        <taxon>Asteraceae</taxon>
        <taxon>Asteroideae</taxon>
        <taxon>Heliantheae alliance</taxon>
        <taxon>Heliantheae</taxon>
        <taxon>Helianthus</taxon>
    </lineage>
</organism>
<evidence type="ECO:0000256" key="1">
    <source>
        <dbReference type="ARBA" id="ARBA00004141"/>
    </source>
</evidence>
<keyword evidence="5 6" id="KW-0472">Membrane</keyword>
<comment type="subcellular location">
    <subcellularLocation>
        <location evidence="1 6">Membrane</location>
        <topology evidence="1 6">Multi-pass membrane protein</topology>
    </subcellularLocation>
</comment>
<feature type="transmembrane region" description="Helical" evidence="6">
    <location>
        <begin position="43"/>
        <end position="62"/>
    </location>
</feature>
<dbReference type="PANTHER" id="PTHR31218">
    <property type="entry name" value="WAT1-RELATED PROTEIN"/>
    <property type="match status" value="1"/>
</dbReference>
<keyword evidence="3 6" id="KW-0812">Transmembrane</keyword>
<proteinExistence type="inferred from homology"/>
<feature type="region of interest" description="Disordered" evidence="7">
    <location>
        <begin position="227"/>
        <end position="248"/>
    </location>
</feature>
<dbReference type="GO" id="GO:0022857">
    <property type="term" value="F:transmembrane transporter activity"/>
    <property type="evidence" value="ECO:0007669"/>
    <property type="project" value="InterPro"/>
</dbReference>
<feature type="domain" description="EamA" evidence="8">
    <location>
        <begin position="44"/>
        <end position="181"/>
    </location>
</feature>
<dbReference type="AlphaFoldDB" id="A0A9K3JFU8"/>
<dbReference type="Proteomes" id="UP000215914">
    <property type="component" value="Unassembled WGS sequence"/>
</dbReference>
<dbReference type="Pfam" id="PF00892">
    <property type="entry name" value="EamA"/>
    <property type="match status" value="1"/>
</dbReference>
<evidence type="ECO:0000313" key="9">
    <source>
        <dbReference type="EMBL" id="KAF5813760.1"/>
    </source>
</evidence>
<evidence type="ECO:0000256" key="5">
    <source>
        <dbReference type="ARBA" id="ARBA00023136"/>
    </source>
</evidence>